<feature type="region of interest" description="Disordered" evidence="8">
    <location>
        <begin position="434"/>
        <end position="489"/>
    </location>
</feature>
<feature type="transmembrane region" description="Helical" evidence="9">
    <location>
        <begin position="410"/>
        <end position="428"/>
    </location>
</feature>
<protein>
    <submittedName>
        <fullName evidence="11">MFS transporter</fullName>
    </submittedName>
</protein>
<dbReference type="Gene3D" id="1.20.1250.20">
    <property type="entry name" value="MFS general substrate transporter like domains"/>
    <property type="match status" value="2"/>
</dbReference>
<sequence>MTINSAAPDPQGPPTAGDAPTDHQLPRASIVVAALSTVVEWYDFTLYLFMATVLSRVFFGDGPQSILTTLAVFAIAYVMRPIGALVFGYFGDRFGRRPVLLGSMTVMTIAMLATALLPTQTQIGPIAGVLLLLLRCVMGFSVGGEYTGVMTYLIEGAAPGRRGLVASLAAAASEIGGLLAAGISALTVFFVSGDALEEWGWRIPFLVGAMLAAGTVAARSIMQESPAFEQLQKSGLVPTRPFWSILRSHRPALYRTFAISALASVTYYVGITYVPVYLTTVSGYDERWSLGLTTIASVAVVAVTPIAGALSDRFGRRPTLIVLGVLAVAVPVTMFGFMAHGPLARALTGAVTLACIAGGLSAVGASATPEQLPVAGRLSGLAVGTVATTICGGLTPYLSQALVQASGSAILPGAMVTAVALLALPVLWHMPETAPRAPANASDRTSTDRVGGDNAPRTTPTAIDPTHTHIHQRPTAGNNGAPCAHRRDR</sequence>
<dbReference type="PROSITE" id="PS00217">
    <property type="entry name" value="SUGAR_TRANSPORT_2"/>
    <property type="match status" value="1"/>
</dbReference>
<evidence type="ECO:0000256" key="6">
    <source>
        <dbReference type="ARBA" id="ARBA00022989"/>
    </source>
</evidence>
<gene>
    <name evidence="11" type="ORF">R3Q59_28940</name>
</gene>
<keyword evidence="6 9" id="KW-1133">Transmembrane helix</keyword>
<evidence type="ECO:0000259" key="10">
    <source>
        <dbReference type="PROSITE" id="PS50850"/>
    </source>
</evidence>
<evidence type="ECO:0000313" key="11">
    <source>
        <dbReference type="EMBL" id="MDV6284523.1"/>
    </source>
</evidence>
<feature type="transmembrane region" description="Helical" evidence="9">
    <location>
        <begin position="346"/>
        <end position="366"/>
    </location>
</feature>
<feature type="transmembrane region" description="Helical" evidence="9">
    <location>
        <begin position="99"/>
        <end position="117"/>
    </location>
</feature>
<feature type="transmembrane region" description="Helical" evidence="9">
    <location>
        <begin position="252"/>
        <end position="276"/>
    </location>
</feature>
<dbReference type="InterPro" id="IPR051084">
    <property type="entry name" value="H+-coupled_symporters"/>
</dbReference>
<evidence type="ECO:0000256" key="8">
    <source>
        <dbReference type="SAM" id="MobiDB-lite"/>
    </source>
</evidence>
<evidence type="ECO:0000256" key="1">
    <source>
        <dbReference type="ARBA" id="ARBA00004651"/>
    </source>
</evidence>
<evidence type="ECO:0000256" key="5">
    <source>
        <dbReference type="ARBA" id="ARBA00022847"/>
    </source>
</evidence>
<feature type="domain" description="Major facilitator superfamily (MFS) profile" evidence="10">
    <location>
        <begin position="29"/>
        <end position="435"/>
    </location>
</feature>
<dbReference type="EMBL" id="JAWLKA010000019">
    <property type="protein sequence ID" value="MDV6284523.1"/>
    <property type="molecule type" value="Genomic_DNA"/>
</dbReference>
<dbReference type="PROSITE" id="PS50850">
    <property type="entry name" value="MFS"/>
    <property type="match status" value="1"/>
</dbReference>
<keyword evidence="2" id="KW-0813">Transport</keyword>
<feature type="transmembrane region" description="Helical" evidence="9">
    <location>
        <begin position="30"/>
        <end position="54"/>
    </location>
</feature>
<evidence type="ECO:0000256" key="9">
    <source>
        <dbReference type="SAM" id="Phobius"/>
    </source>
</evidence>
<keyword evidence="5" id="KW-0769">Symport</keyword>
<dbReference type="InterPro" id="IPR005829">
    <property type="entry name" value="Sugar_transporter_CS"/>
</dbReference>
<dbReference type="PANTHER" id="PTHR43528:SF1">
    <property type="entry name" value="ALPHA-KETOGLUTARATE PERMEASE"/>
    <property type="match status" value="1"/>
</dbReference>
<feature type="transmembrane region" description="Helical" evidence="9">
    <location>
        <begin position="288"/>
        <end position="308"/>
    </location>
</feature>
<accession>A0ABU4CM39</accession>
<evidence type="ECO:0000256" key="2">
    <source>
        <dbReference type="ARBA" id="ARBA00022448"/>
    </source>
</evidence>
<organism evidence="11 12">
    <name type="scientific">Rhodococcus jostii</name>
    <dbReference type="NCBI Taxonomy" id="132919"/>
    <lineage>
        <taxon>Bacteria</taxon>
        <taxon>Bacillati</taxon>
        <taxon>Actinomycetota</taxon>
        <taxon>Actinomycetes</taxon>
        <taxon>Mycobacteriales</taxon>
        <taxon>Nocardiaceae</taxon>
        <taxon>Rhodococcus</taxon>
    </lineage>
</organism>
<dbReference type="PANTHER" id="PTHR43528">
    <property type="entry name" value="ALPHA-KETOGLUTARATE PERMEASE"/>
    <property type="match status" value="1"/>
</dbReference>
<dbReference type="InterPro" id="IPR036259">
    <property type="entry name" value="MFS_trans_sf"/>
</dbReference>
<evidence type="ECO:0000256" key="7">
    <source>
        <dbReference type="ARBA" id="ARBA00023136"/>
    </source>
</evidence>
<dbReference type="Pfam" id="PF00083">
    <property type="entry name" value="Sugar_tr"/>
    <property type="match status" value="2"/>
</dbReference>
<evidence type="ECO:0000256" key="3">
    <source>
        <dbReference type="ARBA" id="ARBA00022475"/>
    </source>
</evidence>
<keyword evidence="7 9" id="KW-0472">Membrane</keyword>
<dbReference type="InterPro" id="IPR005828">
    <property type="entry name" value="MFS_sugar_transport-like"/>
</dbReference>
<evidence type="ECO:0000313" key="12">
    <source>
        <dbReference type="Proteomes" id="UP001185737"/>
    </source>
</evidence>
<proteinExistence type="predicted"/>
<keyword evidence="3" id="KW-1003">Cell membrane</keyword>
<reference evidence="11 12" key="1">
    <citation type="submission" date="2023-10" db="EMBL/GenBank/DDBJ databases">
        <title>Development of a sustainable strategy for remediation of hydrocarbon-contaminated territories based on the waste exchange concept.</title>
        <authorList>
            <person name="Krivoruchko A."/>
        </authorList>
    </citation>
    <scope>NUCLEOTIDE SEQUENCE [LARGE SCALE GENOMIC DNA]</scope>
    <source>
        <strain evidence="11 12">IEGM 60</strain>
    </source>
</reference>
<keyword evidence="4 9" id="KW-0812">Transmembrane</keyword>
<dbReference type="PROSITE" id="PS00216">
    <property type="entry name" value="SUGAR_TRANSPORT_1"/>
    <property type="match status" value="1"/>
</dbReference>
<name>A0ABU4CM39_RHOJO</name>
<comment type="caution">
    <text evidence="11">The sequence shown here is derived from an EMBL/GenBank/DDBJ whole genome shotgun (WGS) entry which is preliminary data.</text>
</comment>
<dbReference type="InterPro" id="IPR020846">
    <property type="entry name" value="MFS_dom"/>
</dbReference>
<dbReference type="SUPFAM" id="SSF103473">
    <property type="entry name" value="MFS general substrate transporter"/>
    <property type="match status" value="1"/>
</dbReference>
<feature type="transmembrane region" description="Helical" evidence="9">
    <location>
        <begin position="123"/>
        <end position="143"/>
    </location>
</feature>
<feature type="transmembrane region" description="Helical" evidence="9">
    <location>
        <begin position="320"/>
        <end position="340"/>
    </location>
</feature>
<feature type="transmembrane region" description="Helical" evidence="9">
    <location>
        <begin position="378"/>
        <end position="398"/>
    </location>
</feature>
<feature type="transmembrane region" description="Helical" evidence="9">
    <location>
        <begin position="203"/>
        <end position="222"/>
    </location>
</feature>
<evidence type="ECO:0000256" key="4">
    <source>
        <dbReference type="ARBA" id="ARBA00022692"/>
    </source>
</evidence>
<dbReference type="RefSeq" id="WP_317570377.1">
    <property type="nucleotide sequence ID" value="NZ_JAWLKA010000019.1"/>
</dbReference>
<keyword evidence="12" id="KW-1185">Reference proteome</keyword>
<feature type="transmembrane region" description="Helical" evidence="9">
    <location>
        <begin position="164"/>
        <end position="191"/>
    </location>
</feature>
<dbReference type="Proteomes" id="UP001185737">
    <property type="component" value="Unassembled WGS sequence"/>
</dbReference>
<comment type="subcellular location">
    <subcellularLocation>
        <location evidence="1">Cell membrane</location>
        <topology evidence="1">Multi-pass membrane protein</topology>
    </subcellularLocation>
</comment>
<feature type="transmembrane region" description="Helical" evidence="9">
    <location>
        <begin position="66"/>
        <end position="87"/>
    </location>
</feature>
<feature type="region of interest" description="Disordered" evidence="8">
    <location>
        <begin position="1"/>
        <end position="22"/>
    </location>
</feature>